<dbReference type="InterPro" id="IPR015415">
    <property type="entry name" value="Spast_Vps4_C"/>
</dbReference>
<sequence length="814" mass="87313">MNLIRKDKTQAALQKTYEDAYQASLQAIILETQNDRDAALESWNSTLNSISLNMSKFDGKTPKSASHQGLMSSILDIERQCHDRISFLESRRYPSTNPYMNSYSTSSSTLNDGSSSTANHKKSVSEIGSYSSSSVLTVPRKNLPSKSDPLIPHQPKPLSAQLIAMNAHHRSYSGSSTPPYYTTAPSSSTTSPSYQSHSSQPLSTSSQPPQPPPHRTNASSSSTLVPTQTTPTLRAKSSADLAPVGVKSAPKSMMKTLRSSGRSGKLAYGQRGGTSSASTAATLAWGTDSRPSTAPNASSRTVPSNGSSKSYATGGTTIATATKSSRPATSAPSLPRSQPSLLDEPLIDFTSDTIQPTRTKSQPAIQQQAVKKSYTPPLIAPIAHKYPIPSTGVRRQSPTQKQPTRSSPAPPSSNSHLAPSNKLSAQQAVLKRSMASNAISSTTAQKPVTGTNKTGPKPKVGPKPKAGPKPKTAGTAGSAGSNSTAKTEESTPETEWDKMAKEKIKGIRGIDENAANQILNEIVLKGDEVHWEDIAGLEQAKTSLKEAVVYPFLRPDLFSGLREPARGMLLFGPPGTGKTMLARAVATESNSTFFAISASSLTSKFLGESEKLVRALFQMARAFAPSIIFVDEIDSLLATRSENGEHEASRRIKNEFLVQWSDLQHAAAGRDNGDDLERVLVLAATNLPWGIDEAARRRFVRRQYIPLPERETRAAHLQKLLSNQKHALTEADFQKLVDLTDGFSGSDMTALAKDAAMGPLRSLGEALLTTPRDQIRPMGIEDFVSSLRTIRPSVSKEGLKAFEDWAALYGSSGA</sequence>
<keyword evidence="3" id="KW-0067">ATP-binding</keyword>
<evidence type="ECO:0000256" key="2">
    <source>
        <dbReference type="ARBA" id="ARBA00022741"/>
    </source>
</evidence>
<feature type="compositionally biased region" description="Low complexity" evidence="4">
    <location>
        <begin position="125"/>
        <end position="134"/>
    </location>
</feature>
<evidence type="ECO:0000256" key="4">
    <source>
        <dbReference type="SAM" id="MobiDB-lite"/>
    </source>
</evidence>
<feature type="compositionally biased region" description="Polar residues" evidence="4">
    <location>
        <begin position="216"/>
        <end position="232"/>
    </location>
</feature>
<dbReference type="Gene3D" id="1.10.8.60">
    <property type="match status" value="1"/>
</dbReference>
<dbReference type="InterPro" id="IPR041569">
    <property type="entry name" value="AAA_lid_3"/>
</dbReference>
<feature type="compositionally biased region" description="Polar residues" evidence="4">
    <location>
        <begin position="434"/>
        <end position="445"/>
    </location>
</feature>
<dbReference type="InterPro" id="IPR027417">
    <property type="entry name" value="P-loop_NTPase"/>
</dbReference>
<feature type="region of interest" description="Disordered" evidence="4">
    <location>
        <begin position="96"/>
        <end position="155"/>
    </location>
</feature>
<dbReference type="PANTHER" id="PTHR23074:SF17">
    <property type="entry name" value="FIDGETIN-LIKE PROTEIN 1"/>
    <property type="match status" value="1"/>
</dbReference>
<feature type="compositionally biased region" description="Polar residues" evidence="4">
    <location>
        <begin position="289"/>
        <end position="311"/>
    </location>
</feature>
<dbReference type="EMBL" id="CP014503">
    <property type="protein sequence ID" value="ANB15500.1"/>
    <property type="molecule type" value="Genomic_DNA"/>
</dbReference>
<dbReference type="InterPro" id="IPR003959">
    <property type="entry name" value="ATPase_AAA_core"/>
</dbReference>
<dbReference type="Pfam" id="PF00004">
    <property type="entry name" value="AAA"/>
    <property type="match status" value="1"/>
</dbReference>
<proteinExistence type="inferred from homology"/>
<evidence type="ECO:0000256" key="3">
    <source>
        <dbReference type="ARBA" id="ARBA00022840"/>
    </source>
</evidence>
<feature type="compositionally biased region" description="Low complexity" evidence="4">
    <location>
        <begin position="96"/>
        <end position="117"/>
    </location>
</feature>
<dbReference type="KEGG" id="slb:AWJ20_3128"/>
<dbReference type="RefSeq" id="XP_018737977.1">
    <property type="nucleotide sequence ID" value="XM_018880127.1"/>
</dbReference>
<dbReference type="FunFam" id="1.10.8.60:FF:000022">
    <property type="entry name" value="Fidgetin like 1"/>
    <property type="match status" value="1"/>
</dbReference>
<comment type="similarity">
    <text evidence="1">Belongs to the AAA ATPase family.</text>
</comment>
<dbReference type="AlphaFoldDB" id="A0A161HHI6"/>
<dbReference type="InterPro" id="IPR050304">
    <property type="entry name" value="MT-severing_AAA_ATPase"/>
</dbReference>
<feature type="compositionally biased region" description="Low complexity" evidence="4">
    <location>
        <begin position="172"/>
        <end position="207"/>
    </location>
</feature>
<keyword evidence="2" id="KW-0547">Nucleotide-binding</keyword>
<feature type="compositionally biased region" description="Polar residues" evidence="4">
    <location>
        <begin position="323"/>
        <end position="340"/>
    </location>
</feature>
<keyword evidence="7" id="KW-1185">Reference proteome</keyword>
<feature type="compositionally biased region" description="Polar residues" evidence="4">
    <location>
        <begin position="393"/>
        <end position="427"/>
    </location>
</feature>
<dbReference type="PANTHER" id="PTHR23074">
    <property type="entry name" value="AAA DOMAIN-CONTAINING"/>
    <property type="match status" value="1"/>
</dbReference>
<feature type="region of interest" description="Disordered" evidence="4">
    <location>
        <begin position="170"/>
        <end position="344"/>
    </location>
</feature>
<dbReference type="Pfam" id="PF09336">
    <property type="entry name" value="Vps4_C"/>
    <property type="match status" value="1"/>
</dbReference>
<feature type="region of interest" description="Disordered" evidence="4">
    <location>
        <begin position="376"/>
        <end position="498"/>
    </location>
</feature>
<dbReference type="Proteomes" id="UP000189580">
    <property type="component" value="Chromosome b"/>
</dbReference>
<dbReference type="Gene3D" id="3.40.50.300">
    <property type="entry name" value="P-loop containing nucleotide triphosphate hydrolases"/>
    <property type="match status" value="1"/>
</dbReference>
<dbReference type="PROSITE" id="PS00674">
    <property type="entry name" value="AAA"/>
    <property type="match status" value="1"/>
</dbReference>
<evidence type="ECO:0000256" key="1">
    <source>
        <dbReference type="ARBA" id="ARBA00006914"/>
    </source>
</evidence>
<dbReference type="InterPro" id="IPR003593">
    <property type="entry name" value="AAA+_ATPase"/>
</dbReference>
<dbReference type="GO" id="GO:0016887">
    <property type="term" value="F:ATP hydrolysis activity"/>
    <property type="evidence" value="ECO:0007669"/>
    <property type="project" value="InterPro"/>
</dbReference>
<dbReference type="OrthoDB" id="10251136at2759"/>
<evidence type="ECO:0000313" key="7">
    <source>
        <dbReference type="Proteomes" id="UP000189580"/>
    </source>
</evidence>
<dbReference type="GO" id="GO:0005524">
    <property type="term" value="F:ATP binding"/>
    <property type="evidence" value="ECO:0007669"/>
    <property type="project" value="UniProtKB-KW"/>
</dbReference>
<dbReference type="InterPro" id="IPR003960">
    <property type="entry name" value="ATPase_AAA_CS"/>
</dbReference>
<dbReference type="CDD" id="cd19509">
    <property type="entry name" value="RecA-like_VPS4-like"/>
    <property type="match status" value="1"/>
</dbReference>
<evidence type="ECO:0000313" key="6">
    <source>
        <dbReference type="EMBL" id="ANB15500.1"/>
    </source>
</evidence>
<evidence type="ECO:0000259" key="5">
    <source>
        <dbReference type="SMART" id="SM00382"/>
    </source>
</evidence>
<feature type="domain" description="AAA+ ATPase" evidence="5">
    <location>
        <begin position="564"/>
        <end position="709"/>
    </location>
</feature>
<dbReference type="SMART" id="SM00382">
    <property type="entry name" value="AAA"/>
    <property type="match status" value="1"/>
</dbReference>
<dbReference type="GeneID" id="30035116"/>
<gene>
    <name evidence="6" type="primary">SAP1</name>
    <name evidence="6" type="ORF">AWJ20_3128</name>
</gene>
<feature type="compositionally biased region" description="Low complexity" evidence="4">
    <location>
        <begin position="312"/>
        <end position="322"/>
    </location>
</feature>
<feature type="compositionally biased region" description="Low complexity" evidence="4">
    <location>
        <begin position="446"/>
        <end position="458"/>
    </location>
</feature>
<dbReference type="SUPFAM" id="SSF52540">
    <property type="entry name" value="P-loop containing nucleoside triphosphate hydrolases"/>
    <property type="match status" value="1"/>
</dbReference>
<accession>A0A161HHI6</accession>
<protein>
    <submittedName>
        <fullName evidence="6">Putative AAA family ATPase SAP1</fullName>
    </submittedName>
</protein>
<name>A0A161HHI6_9ASCO</name>
<organism evidence="6 7">
    <name type="scientific">Sugiyamaella lignohabitans</name>
    <dbReference type="NCBI Taxonomy" id="796027"/>
    <lineage>
        <taxon>Eukaryota</taxon>
        <taxon>Fungi</taxon>
        <taxon>Dikarya</taxon>
        <taxon>Ascomycota</taxon>
        <taxon>Saccharomycotina</taxon>
        <taxon>Dipodascomycetes</taxon>
        <taxon>Dipodascales</taxon>
        <taxon>Trichomonascaceae</taxon>
        <taxon>Sugiyamaella</taxon>
    </lineage>
</organism>
<dbReference type="Pfam" id="PF17862">
    <property type="entry name" value="AAA_lid_3"/>
    <property type="match status" value="1"/>
</dbReference>
<dbReference type="FunFam" id="3.40.50.300:FF:000093">
    <property type="entry name" value="Fidgetin-like 1"/>
    <property type="match status" value="1"/>
</dbReference>
<reference evidence="6 7" key="1">
    <citation type="submission" date="2016-02" db="EMBL/GenBank/DDBJ databases">
        <title>Complete genome sequence and transcriptome regulation of the pentose utilising yeast Sugiyamaella lignohabitans.</title>
        <authorList>
            <person name="Bellasio M."/>
            <person name="Peymann A."/>
            <person name="Valli M."/>
            <person name="Sipitzky M."/>
            <person name="Graf A."/>
            <person name="Sauer M."/>
            <person name="Marx H."/>
            <person name="Mattanovich D."/>
        </authorList>
    </citation>
    <scope>NUCLEOTIDE SEQUENCE [LARGE SCALE GENOMIC DNA]</scope>
    <source>
        <strain evidence="6 7">CBS 10342</strain>
    </source>
</reference>